<comment type="caution">
    <text evidence="3">The sequence shown here is derived from an EMBL/GenBank/DDBJ whole genome shotgun (WGS) entry which is preliminary data.</text>
</comment>
<keyword evidence="4" id="KW-1185">Reference proteome</keyword>
<protein>
    <recommendedName>
        <fullName evidence="2">SET domain-containing protein</fullName>
    </recommendedName>
</protein>
<dbReference type="PROSITE" id="PS50280">
    <property type="entry name" value="SET"/>
    <property type="match status" value="1"/>
</dbReference>
<sequence length="365" mass="42541">MKSQFKKQQKQKEKQNRKSRKRKLSQQSDNSQSKQQNVEVSKKIDNRVVENTTTNDAASTSVINHVIQWLEKRKKPIPDRIDQAPSSIELEQIMRLLPPLKERERRALLRFVEKAMKQKEDPGKEKKIEFQDSDGEYDIDSKHSHDEEKLNSKRGTWPANVEFSNSYRWDASVPSEIKTKYSKTVRKRAATFSRKVYFKKITDENHPAFGEFGLYCSLKHAKPGQWLLDYVGHVTMGEDQNKKSDYVSDFGENSELACDADTYGNEARFLNDFRNTGRHPNVEFNLRRDKNGELRQGVYVKQKKDSKDAEFDGIKQHEELLVSYGKSYWRSRVGNLTDFVWRLPGHPMPEGGKPPMNDIHERAQS</sequence>
<feature type="region of interest" description="Disordered" evidence="1">
    <location>
        <begin position="1"/>
        <end position="47"/>
    </location>
</feature>
<accession>A0AAD3DEK1</accession>
<name>A0AAD3DEK1_9STRA</name>
<organism evidence="3 4">
    <name type="scientific">Chaetoceros tenuissimus</name>
    <dbReference type="NCBI Taxonomy" id="426638"/>
    <lineage>
        <taxon>Eukaryota</taxon>
        <taxon>Sar</taxon>
        <taxon>Stramenopiles</taxon>
        <taxon>Ochrophyta</taxon>
        <taxon>Bacillariophyta</taxon>
        <taxon>Coscinodiscophyceae</taxon>
        <taxon>Chaetocerotophycidae</taxon>
        <taxon>Chaetocerotales</taxon>
        <taxon>Chaetocerotaceae</taxon>
        <taxon>Chaetoceros</taxon>
    </lineage>
</organism>
<proteinExistence type="predicted"/>
<dbReference type="InterPro" id="IPR046341">
    <property type="entry name" value="SET_dom_sf"/>
</dbReference>
<feature type="compositionally biased region" description="Basic and acidic residues" evidence="1">
    <location>
        <begin position="139"/>
        <end position="151"/>
    </location>
</feature>
<feature type="compositionally biased region" description="Low complexity" evidence="1">
    <location>
        <begin position="25"/>
        <end position="37"/>
    </location>
</feature>
<evidence type="ECO:0000313" key="4">
    <source>
        <dbReference type="Proteomes" id="UP001054902"/>
    </source>
</evidence>
<feature type="region of interest" description="Disordered" evidence="1">
    <location>
        <begin position="118"/>
        <end position="151"/>
    </location>
</feature>
<dbReference type="Gene3D" id="2.170.270.10">
    <property type="entry name" value="SET domain"/>
    <property type="match status" value="1"/>
</dbReference>
<dbReference type="EMBL" id="BLLK01000074">
    <property type="protein sequence ID" value="GFH61555.1"/>
    <property type="molecule type" value="Genomic_DNA"/>
</dbReference>
<evidence type="ECO:0000256" key="1">
    <source>
        <dbReference type="SAM" id="MobiDB-lite"/>
    </source>
</evidence>
<dbReference type="SUPFAM" id="SSF82199">
    <property type="entry name" value="SET domain"/>
    <property type="match status" value="1"/>
</dbReference>
<dbReference type="InterPro" id="IPR001214">
    <property type="entry name" value="SET_dom"/>
</dbReference>
<feature type="compositionally biased region" description="Basic and acidic residues" evidence="1">
    <location>
        <begin position="118"/>
        <end position="130"/>
    </location>
</feature>
<evidence type="ECO:0000313" key="3">
    <source>
        <dbReference type="EMBL" id="GFH61555.1"/>
    </source>
</evidence>
<gene>
    <name evidence="3" type="ORF">CTEN210_18031</name>
</gene>
<dbReference type="Proteomes" id="UP001054902">
    <property type="component" value="Unassembled WGS sequence"/>
</dbReference>
<dbReference type="AlphaFoldDB" id="A0AAD3DEK1"/>
<feature type="domain" description="SET" evidence="2">
    <location>
        <begin position="194"/>
        <end position="325"/>
    </location>
</feature>
<evidence type="ECO:0000259" key="2">
    <source>
        <dbReference type="PROSITE" id="PS50280"/>
    </source>
</evidence>
<reference evidence="3 4" key="1">
    <citation type="journal article" date="2021" name="Sci. Rep.">
        <title>The genome of the diatom Chaetoceros tenuissimus carries an ancient integrated fragment of an extant virus.</title>
        <authorList>
            <person name="Hongo Y."/>
            <person name="Kimura K."/>
            <person name="Takaki Y."/>
            <person name="Yoshida Y."/>
            <person name="Baba S."/>
            <person name="Kobayashi G."/>
            <person name="Nagasaki K."/>
            <person name="Hano T."/>
            <person name="Tomaru Y."/>
        </authorList>
    </citation>
    <scope>NUCLEOTIDE SEQUENCE [LARGE SCALE GENOMIC DNA]</scope>
    <source>
        <strain evidence="3 4">NIES-3715</strain>
    </source>
</reference>